<protein>
    <recommendedName>
        <fullName evidence="3">Phosphoglycolate phosphatase</fullName>
    </recommendedName>
</protein>
<dbReference type="Gene3D" id="1.25.40.20">
    <property type="entry name" value="Ankyrin repeat-containing domain"/>
    <property type="match status" value="1"/>
</dbReference>
<dbReference type="PANTHER" id="PTHR43885">
    <property type="entry name" value="HALOACID DEHALOGENASE-LIKE HYDROLASE"/>
    <property type="match status" value="1"/>
</dbReference>
<evidence type="ECO:0000313" key="2">
    <source>
        <dbReference type="EMBL" id="CAD8889215.1"/>
    </source>
</evidence>
<dbReference type="Pfam" id="PF00023">
    <property type="entry name" value="Ank"/>
    <property type="match status" value="1"/>
</dbReference>
<dbReference type="InterPro" id="IPR036412">
    <property type="entry name" value="HAD-like_sf"/>
</dbReference>
<dbReference type="PROSITE" id="PS50297">
    <property type="entry name" value="ANK_REP_REGION"/>
    <property type="match status" value="1"/>
</dbReference>
<keyword evidence="1" id="KW-0040">ANK repeat</keyword>
<dbReference type="SFLD" id="SFLDS00003">
    <property type="entry name" value="Haloacid_Dehalogenase"/>
    <property type="match status" value="1"/>
</dbReference>
<dbReference type="PANTHER" id="PTHR43885:SF1">
    <property type="entry name" value="SUPERFAMILY HYDROLASE, PUTATIVE (AFU_ORTHOLOGUE AFUA_4G13290)-RELATED"/>
    <property type="match status" value="1"/>
</dbReference>
<dbReference type="PROSITE" id="PS50088">
    <property type="entry name" value="ANK_REPEAT"/>
    <property type="match status" value="1"/>
</dbReference>
<dbReference type="SUPFAM" id="SSF48403">
    <property type="entry name" value="Ankyrin repeat"/>
    <property type="match status" value="1"/>
</dbReference>
<dbReference type="SUPFAM" id="SSF56784">
    <property type="entry name" value="HAD-like"/>
    <property type="match status" value="1"/>
</dbReference>
<dbReference type="InterPro" id="IPR036770">
    <property type="entry name" value="Ankyrin_rpt-contain_sf"/>
</dbReference>
<evidence type="ECO:0008006" key="3">
    <source>
        <dbReference type="Google" id="ProtNLM"/>
    </source>
</evidence>
<proteinExistence type="predicted"/>
<dbReference type="AlphaFoldDB" id="A0A7S1BKS3"/>
<dbReference type="InterPro" id="IPR041492">
    <property type="entry name" value="HAD_2"/>
</dbReference>
<dbReference type="SMART" id="SM00248">
    <property type="entry name" value="ANK"/>
    <property type="match status" value="3"/>
</dbReference>
<dbReference type="Pfam" id="PF13419">
    <property type="entry name" value="HAD_2"/>
    <property type="match status" value="1"/>
</dbReference>
<sequence>MFQQFTRICTMISASAFISSVSRHRLPLMSATTARFCSNTYAKASPPQKEDKPKLRGVIFDMDGTLAVPNLDFAVMYERCGVDRSDDILAAVVAMPPAEAARANKIIDEMEEEGRRTLKLCTGAAEAGRWLADHGVPTALVTRNTIATARDFERLWTAAGVRKFDAIVARDHPSDPLPPKPDPASLHGIAESWGLAVPSDELLMVGDSISNDVAYGKNGGIQTALLQESKRGKEEKGKDFDSGASITVNNIAELPAAIWNKFHISSELGTSHTLIKYKIPVPLTLADEAAATGDVETLKSMMRSELNGAEDVEGVNNTPLIWAADRGHVEAVRYLLQETSDNNIDCCGFIGCTAVSRAARQGNIDILRLLLAEGGADPNIPNIKMQYPLHIAAFHRNAEAVDTLLEFGANSFVMDRKGRTPAEDTDDASIQSAIFACRASTADKVV</sequence>
<name>A0A7S1BKS3_9STRA</name>
<accession>A0A7S1BKS3</accession>
<dbReference type="Pfam" id="PF12796">
    <property type="entry name" value="Ank_2"/>
    <property type="match status" value="1"/>
</dbReference>
<dbReference type="EMBL" id="HBFR01022868">
    <property type="protein sequence ID" value="CAD8889215.1"/>
    <property type="molecule type" value="Transcribed_RNA"/>
</dbReference>
<dbReference type="InterPro" id="IPR023214">
    <property type="entry name" value="HAD_sf"/>
</dbReference>
<dbReference type="Gene3D" id="3.40.50.1000">
    <property type="entry name" value="HAD superfamily/HAD-like"/>
    <property type="match status" value="1"/>
</dbReference>
<dbReference type="InterPro" id="IPR002110">
    <property type="entry name" value="Ankyrin_rpt"/>
</dbReference>
<organism evidence="2">
    <name type="scientific">Corethron hystrix</name>
    <dbReference type="NCBI Taxonomy" id="216773"/>
    <lineage>
        <taxon>Eukaryota</taxon>
        <taxon>Sar</taxon>
        <taxon>Stramenopiles</taxon>
        <taxon>Ochrophyta</taxon>
        <taxon>Bacillariophyta</taxon>
        <taxon>Coscinodiscophyceae</taxon>
        <taxon>Corethrophycidae</taxon>
        <taxon>Corethrales</taxon>
        <taxon>Corethraceae</taxon>
        <taxon>Corethron</taxon>
    </lineage>
</organism>
<dbReference type="Gene3D" id="1.10.260.80">
    <property type="match status" value="1"/>
</dbReference>
<gene>
    <name evidence="2" type="ORF">CHYS00102_LOCUS16418</name>
</gene>
<feature type="repeat" description="ANK" evidence="1">
    <location>
        <begin position="384"/>
        <end position="416"/>
    </location>
</feature>
<evidence type="ECO:0000256" key="1">
    <source>
        <dbReference type="PROSITE-ProRule" id="PRU00023"/>
    </source>
</evidence>
<reference evidence="2" key="1">
    <citation type="submission" date="2021-01" db="EMBL/GenBank/DDBJ databases">
        <authorList>
            <person name="Corre E."/>
            <person name="Pelletier E."/>
            <person name="Niang G."/>
            <person name="Scheremetjew M."/>
            <person name="Finn R."/>
            <person name="Kale V."/>
            <person name="Holt S."/>
            <person name="Cochrane G."/>
            <person name="Meng A."/>
            <person name="Brown T."/>
            <person name="Cohen L."/>
        </authorList>
    </citation>
    <scope>NUCLEOTIDE SEQUENCE</scope>
    <source>
        <strain evidence="2">308</strain>
    </source>
</reference>
<dbReference type="SFLD" id="SFLDG01129">
    <property type="entry name" value="C1.5:_HAD__Beta-PGM__Phosphata"/>
    <property type="match status" value="1"/>
</dbReference>